<reference evidence="5" key="1">
    <citation type="submission" date="2021-01" db="EMBL/GenBank/DDBJ databases">
        <authorList>
            <person name="Corre E."/>
            <person name="Pelletier E."/>
            <person name="Niang G."/>
            <person name="Scheremetjew M."/>
            <person name="Finn R."/>
            <person name="Kale V."/>
            <person name="Holt S."/>
            <person name="Cochrane G."/>
            <person name="Meng A."/>
            <person name="Brown T."/>
            <person name="Cohen L."/>
        </authorList>
    </citation>
    <scope>NUCLEOTIDE SEQUENCE</scope>
    <source>
        <strain evidence="5">RCC1693</strain>
    </source>
</reference>
<evidence type="ECO:0000256" key="1">
    <source>
        <dbReference type="ARBA" id="ARBA00006644"/>
    </source>
</evidence>
<evidence type="ECO:0000256" key="3">
    <source>
        <dbReference type="ARBA" id="ARBA00023187"/>
    </source>
</evidence>
<dbReference type="PANTHER" id="PTHR12718">
    <property type="entry name" value="CELL CYCLE CONTROL PROTEIN CWF15"/>
    <property type="match status" value="1"/>
</dbReference>
<evidence type="ECO:0000313" key="5">
    <source>
        <dbReference type="EMBL" id="CAD9400054.1"/>
    </source>
</evidence>
<protein>
    <recommendedName>
        <fullName evidence="6">Cwf15/Cwc15 cell cycle control protein</fullName>
    </recommendedName>
</protein>
<dbReference type="AlphaFoldDB" id="A0A7S2FJV3"/>
<feature type="compositionally biased region" description="Acidic residues" evidence="4">
    <location>
        <begin position="113"/>
        <end position="138"/>
    </location>
</feature>
<name>A0A7S2FJV3_9STRA</name>
<dbReference type="EMBL" id="HBGT01008628">
    <property type="protein sequence ID" value="CAD9400054.1"/>
    <property type="molecule type" value="Transcribed_RNA"/>
</dbReference>
<comment type="similarity">
    <text evidence="1">Belongs to the CWC15 family.</text>
</comment>
<feature type="region of interest" description="Disordered" evidence="4">
    <location>
        <begin position="73"/>
        <end position="144"/>
    </location>
</feature>
<dbReference type="GO" id="GO:0071013">
    <property type="term" value="C:catalytic step 2 spliceosome"/>
    <property type="evidence" value="ECO:0007669"/>
    <property type="project" value="TreeGrafter"/>
</dbReference>
<evidence type="ECO:0008006" key="6">
    <source>
        <dbReference type="Google" id="ProtNLM"/>
    </source>
</evidence>
<feature type="compositionally biased region" description="Basic and acidic residues" evidence="4">
    <location>
        <begin position="98"/>
        <end position="112"/>
    </location>
</feature>
<organism evidence="5">
    <name type="scientific">Florenciella parvula</name>
    <dbReference type="NCBI Taxonomy" id="236787"/>
    <lineage>
        <taxon>Eukaryota</taxon>
        <taxon>Sar</taxon>
        <taxon>Stramenopiles</taxon>
        <taxon>Ochrophyta</taxon>
        <taxon>Dictyochophyceae</taxon>
        <taxon>Florenciellales</taxon>
        <taxon>Florenciella</taxon>
    </lineage>
</organism>
<dbReference type="GO" id="GO:0003723">
    <property type="term" value="F:RNA binding"/>
    <property type="evidence" value="ECO:0007669"/>
    <property type="project" value="TreeGrafter"/>
</dbReference>
<sequence>MTTAHRPTWVAGKGEASDYGNWSLGGKVSGQFSVKDMPGHTKLKMRQGEQIPDFVTRDELESAEDKALDEKLKAKKRSALEDSSSSTVLGGAKPLMLKAEEVDTERINRKYDDGDDEEEEEDSDLDSSSDEDEEDDEELLQRELEKIKAEREKVRLEKEAEEAAIAEKTASDAALLGNPLMLGATKSSQVKRKWNDDVVFKNQARTEPEAKKRFVNDTIRNDFHRRFLAKFAK</sequence>
<accession>A0A7S2FJV3</accession>
<dbReference type="GO" id="GO:0045292">
    <property type="term" value="P:mRNA cis splicing, via spliceosome"/>
    <property type="evidence" value="ECO:0007669"/>
    <property type="project" value="TreeGrafter"/>
</dbReference>
<keyword evidence="3" id="KW-0508">mRNA splicing</keyword>
<evidence type="ECO:0000256" key="4">
    <source>
        <dbReference type="SAM" id="MobiDB-lite"/>
    </source>
</evidence>
<dbReference type="PANTHER" id="PTHR12718:SF2">
    <property type="entry name" value="SPLICEOSOME-ASSOCIATED PROTEIN CWC15 HOMOLOG"/>
    <property type="match status" value="1"/>
</dbReference>
<dbReference type="Pfam" id="PF04889">
    <property type="entry name" value="Cwf_Cwc_15"/>
    <property type="match status" value="1"/>
</dbReference>
<keyword evidence="2" id="KW-0507">mRNA processing</keyword>
<proteinExistence type="inferred from homology"/>
<dbReference type="InterPro" id="IPR006973">
    <property type="entry name" value="Cwf_Cwc_15"/>
</dbReference>
<evidence type="ECO:0000256" key="2">
    <source>
        <dbReference type="ARBA" id="ARBA00022664"/>
    </source>
</evidence>
<gene>
    <name evidence="5" type="ORF">FPAR1323_LOCUS4700</name>
</gene>